<sequence length="103" mass="11946">MGSGLIRNKTIDLGNLWLHLSKAQEAICVEKLLSQAHCLSTTSTKRYHFLKGFFGNLCLHDISFSQRFRVESRDNYKNMGPETLVFQWTRHSMRGKERKKQGS</sequence>
<evidence type="ECO:0000313" key="2">
    <source>
        <dbReference type="Proteomes" id="UP000657918"/>
    </source>
</evidence>
<reference evidence="1 2" key="1">
    <citation type="submission" date="2020-10" db="EMBL/GenBank/DDBJ databases">
        <title>Plant Genome Project.</title>
        <authorList>
            <person name="Zhang R.-G."/>
        </authorList>
    </citation>
    <scope>NUCLEOTIDE SEQUENCE [LARGE SCALE GENOMIC DNA]</scope>
    <source>
        <strain evidence="1">FAFU-HL-1</strain>
        <tissue evidence="1">Leaf</tissue>
    </source>
</reference>
<protein>
    <submittedName>
        <fullName evidence="1">Uncharacterized protein</fullName>
    </submittedName>
</protein>
<comment type="caution">
    <text evidence="1">The sequence shown here is derived from an EMBL/GenBank/DDBJ whole genome shotgun (WGS) entry which is preliminary data.</text>
</comment>
<dbReference type="EMBL" id="JADGMS010000008">
    <property type="protein sequence ID" value="KAF9677108.1"/>
    <property type="molecule type" value="Genomic_DNA"/>
</dbReference>
<name>A0A835N165_9ROSI</name>
<organism evidence="1 2">
    <name type="scientific">Salix dunnii</name>
    <dbReference type="NCBI Taxonomy" id="1413687"/>
    <lineage>
        <taxon>Eukaryota</taxon>
        <taxon>Viridiplantae</taxon>
        <taxon>Streptophyta</taxon>
        <taxon>Embryophyta</taxon>
        <taxon>Tracheophyta</taxon>
        <taxon>Spermatophyta</taxon>
        <taxon>Magnoliopsida</taxon>
        <taxon>eudicotyledons</taxon>
        <taxon>Gunneridae</taxon>
        <taxon>Pentapetalae</taxon>
        <taxon>rosids</taxon>
        <taxon>fabids</taxon>
        <taxon>Malpighiales</taxon>
        <taxon>Salicaceae</taxon>
        <taxon>Saliceae</taxon>
        <taxon>Salix</taxon>
    </lineage>
</organism>
<gene>
    <name evidence="1" type="ORF">SADUNF_Sadunf08G0073500</name>
</gene>
<evidence type="ECO:0000313" key="1">
    <source>
        <dbReference type="EMBL" id="KAF9677108.1"/>
    </source>
</evidence>
<keyword evidence="2" id="KW-1185">Reference proteome</keyword>
<dbReference type="AlphaFoldDB" id="A0A835N165"/>
<proteinExistence type="predicted"/>
<dbReference type="Proteomes" id="UP000657918">
    <property type="component" value="Chromosome 8"/>
</dbReference>
<accession>A0A835N165</accession>